<evidence type="ECO:0000256" key="3">
    <source>
        <dbReference type="ARBA" id="ARBA00022553"/>
    </source>
</evidence>
<dbReference type="Gene3D" id="6.10.340.10">
    <property type="match status" value="1"/>
</dbReference>
<dbReference type="AlphaFoldDB" id="A0A229UJP6"/>
<keyword evidence="6" id="KW-0418">Kinase</keyword>
<dbReference type="SMART" id="SM00387">
    <property type="entry name" value="HATPase_c"/>
    <property type="match status" value="1"/>
</dbReference>
<evidence type="ECO:0000256" key="8">
    <source>
        <dbReference type="ARBA" id="ARBA00023136"/>
    </source>
</evidence>
<evidence type="ECO:0000259" key="10">
    <source>
        <dbReference type="PROSITE" id="PS50885"/>
    </source>
</evidence>
<name>A0A229UJP6_9BACL</name>
<feature type="transmembrane region" description="Helical" evidence="9">
    <location>
        <begin position="309"/>
        <end position="331"/>
    </location>
</feature>
<dbReference type="SUPFAM" id="SSF158472">
    <property type="entry name" value="HAMP domain-like"/>
    <property type="match status" value="1"/>
</dbReference>
<sequence>MQERTGLIVPTLYEQSQEASSMPSSRAKRSIHSRLVLLVALFIVLPFALIGLLGYERSTTAIEHNAIQYSDQLVRQINSQLDAYFTTLQQTTYPLLIDPSIQEFVKLTPDEQYQRIVLNRVIQDDLFTNIVFGRPDIYSISILTEQGIGISKNASIEAKEMYPVYSESMQGATYKILGVSLQNSVPVLNVVRRFSDTRTYQSNALLLIQLRMNELIRIIEKVKLGTSGFVWIMDENGRTVYHPDPQKWGSVEYPDLLDKLKHGNSGWFTTAGKRLVIYHQSDLTHWVMVSEVPISELTGNIIGLRNVTLWLGSVLIAFILLLLVGFSLKLTRSLTSLQRLMRRAENGDLNVRAPENGLEEIVELNRSFNNMVSEINRLLGEVQSSKLKEQEMQLRQKDSELEALHSQINPHFLYNTLEIINSHAILADMPMISRIATSLADLFRYSVGSPREQVSLLEELTHSRRYLDIQSERFPSMTIGIQCAEHQLSQVRSVRLVIQPVVENAFKHGYQQHKMRPEFIGIHGEERNGRYVLTIEDRGKGMPPAVMERYNAAFAKDEPPADRPDERMPSIGLWNVHQRLRLTFGKPYGLTIRKSDLSGTRVEIWLPYAEQGGPHDV</sequence>
<keyword evidence="12" id="KW-1185">Reference proteome</keyword>
<dbReference type="SUPFAM" id="SSF103190">
    <property type="entry name" value="Sensory domain-like"/>
    <property type="match status" value="1"/>
</dbReference>
<keyword evidence="4" id="KW-0808">Transferase</keyword>
<comment type="subcellular location">
    <subcellularLocation>
        <location evidence="1">Cell membrane</location>
        <topology evidence="1">Multi-pass membrane protein</topology>
    </subcellularLocation>
</comment>
<dbReference type="Gene3D" id="3.30.565.10">
    <property type="entry name" value="Histidine kinase-like ATPase, C-terminal domain"/>
    <property type="match status" value="1"/>
</dbReference>
<dbReference type="InterPro" id="IPR033479">
    <property type="entry name" value="dCache_1"/>
</dbReference>
<dbReference type="InterPro" id="IPR010559">
    <property type="entry name" value="Sig_transdc_His_kin_internal"/>
</dbReference>
<dbReference type="OrthoDB" id="9776552at2"/>
<dbReference type="Pfam" id="PF02518">
    <property type="entry name" value="HATPase_c"/>
    <property type="match status" value="1"/>
</dbReference>
<dbReference type="InterPro" id="IPR050640">
    <property type="entry name" value="Bact_2-comp_sensor_kinase"/>
</dbReference>
<feature type="transmembrane region" description="Helical" evidence="9">
    <location>
        <begin position="35"/>
        <end position="55"/>
    </location>
</feature>
<dbReference type="GO" id="GO:0000155">
    <property type="term" value="F:phosphorelay sensor kinase activity"/>
    <property type="evidence" value="ECO:0007669"/>
    <property type="project" value="InterPro"/>
</dbReference>
<evidence type="ECO:0000313" key="12">
    <source>
        <dbReference type="Proteomes" id="UP000215509"/>
    </source>
</evidence>
<dbReference type="Pfam" id="PF06580">
    <property type="entry name" value="His_kinase"/>
    <property type="match status" value="1"/>
</dbReference>
<proteinExistence type="predicted"/>
<dbReference type="CDD" id="cd12912">
    <property type="entry name" value="PDC2_MCP_like"/>
    <property type="match status" value="1"/>
</dbReference>
<dbReference type="Gene3D" id="3.30.450.20">
    <property type="entry name" value="PAS domain"/>
    <property type="match status" value="1"/>
</dbReference>
<evidence type="ECO:0000256" key="7">
    <source>
        <dbReference type="ARBA" id="ARBA00022989"/>
    </source>
</evidence>
<dbReference type="PANTHER" id="PTHR34220:SF7">
    <property type="entry name" value="SENSOR HISTIDINE KINASE YPDA"/>
    <property type="match status" value="1"/>
</dbReference>
<evidence type="ECO:0000256" key="5">
    <source>
        <dbReference type="ARBA" id="ARBA00022692"/>
    </source>
</evidence>
<evidence type="ECO:0000256" key="4">
    <source>
        <dbReference type="ARBA" id="ARBA00022679"/>
    </source>
</evidence>
<dbReference type="InterPro" id="IPR003594">
    <property type="entry name" value="HATPase_dom"/>
</dbReference>
<dbReference type="PANTHER" id="PTHR34220">
    <property type="entry name" value="SENSOR HISTIDINE KINASE YPDA"/>
    <property type="match status" value="1"/>
</dbReference>
<keyword evidence="2" id="KW-1003">Cell membrane</keyword>
<dbReference type="EMBL" id="NMQW01000042">
    <property type="protein sequence ID" value="OXM83616.1"/>
    <property type="molecule type" value="Genomic_DNA"/>
</dbReference>
<dbReference type="InterPro" id="IPR003660">
    <property type="entry name" value="HAMP_dom"/>
</dbReference>
<dbReference type="Pfam" id="PF02743">
    <property type="entry name" value="dCache_1"/>
    <property type="match status" value="1"/>
</dbReference>
<evidence type="ECO:0000313" key="11">
    <source>
        <dbReference type="EMBL" id="OXM83616.1"/>
    </source>
</evidence>
<dbReference type="CDD" id="cd06225">
    <property type="entry name" value="HAMP"/>
    <property type="match status" value="1"/>
</dbReference>
<evidence type="ECO:0000256" key="1">
    <source>
        <dbReference type="ARBA" id="ARBA00004651"/>
    </source>
</evidence>
<dbReference type="InterPro" id="IPR029151">
    <property type="entry name" value="Sensor-like_sf"/>
</dbReference>
<organism evidence="11 12">
    <name type="scientific">Paenibacillus rigui</name>
    <dbReference type="NCBI Taxonomy" id="554312"/>
    <lineage>
        <taxon>Bacteria</taxon>
        <taxon>Bacillati</taxon>
        <taxon>Bacillota</taxon>
        <taxon>Bacilli</taxon>
        <taxon>Bacillales</taxon>
        <taxon>Paenibacillaceae</taxon>
        <taxon>Paenibacillus</taxon>
    </lineage>
</organism>
<dbReference type="InterPro" id="IPR036890">
    <property type="entry name" value="HATPase_C_sf"/>
</dbReference>
<evidence type="ECO:0000256" key="2">
    <source>
        <dbReference type="ARBA" id="ARBA00022475"/>
    </source>
</evidence>
<dbReference type="Pfam" id="PF00672">
    <property type="entry name" value="HAMP"/>
    <property type="match status" value="1"/>
</dbReference>
<dbReference type="GO" id="GO:0005886">
    <property type="term" value="C:plasma membrane"/>
    <property type="evidence" value="ECO:0007669"/>
    <property type="project" value="UniProtKB-SubCell"/>
</dbReference>
<reference evidence="11 12" key="1">
    <citation type="submission" date="2017-07" db="EMBL/GenBank/DDBJ databases">
        <title>Genome sequencing and assembly of Paenibacillus rigui.</title>
        <authorList>
            <person name="Mayilraj S."/>
        </authorList>
    </citation>
    <scope>NUCLEOTIDE SEQUENCE [LARGE SCALE GENOMIC DNA]</scope>
    <source>
        <strain evidence="11 12">JCM 16352</strain>
    </source>
</reference>
<accession>A0A229UJP6</accession>
<dbReference type="PROSITE" id="PS50885">
    <property type="entry name" value="HAMP"/>
    <property type="match status" value="1"/>
</dbReference>
<dbReference type="SUPFAM" id="SSF55874">
    <property type="entry name" value="ATPase domain of HSP90 chaperone/DNA topoisomerase II/histidine kinase"/>
    <property type="match status" value="1"/>
</dbReference>
<feature type="domain" description="HAMP" evidence="10">
    <location>
        <begin position="328"/>
        <end position="380"/>
    </location>
</feature>
<dbReference type="Proteomes" id="UP000215509">
    <property type="component" value="Unassembled WGS sequence"/>
</dbReference>
<comment type="caution">
    <text evidence="11">The sequence shown here is derived from an EMBL/GenBank/DDBJ whole genome shotgun (WGS) entry which is preliminary data.</text>
</comment>
<protein>
    <recommendedName>
        <fullName evidence="10">HAMP domain-containing protein</fullName>
    </recommendedName>
</protein>
<evidence type="ECO:0000256" key="6">
    <source>
        <dbReference type="ARBA" id="ARBA00022777"/>
    </source>
</evidence>
<evidence type="ECO:0000256" key="9">
    <source>
        <dbReference type="SAM" id="Phobius"/>
    </source>
</evidence>
<dbReference type="SMART" id="SM00304">
    <property type="entry name" value="HAMP"/>
    <property type="match status" value="1"/>
</dbReference>
<keyword evidence="5 9" id="KW-0812">Transmembrane</keyword>
<gene>
    <name evidence="11" type="ORF">CF651_24630</name>
</gene>
<keyword evidence="8 9" id="KW-0472">Membrane</keyword>
<keyword evidence="3" id="KW-0597">Phosphoprotein</keyword>
<keyword evidence="7 9" id="KW-1133">Transmembrane helix</keyword>